<accession>A0A6F9DVJ9</accession>
<sequence length="225" mass="25161">MTFVHFVNCMALAYAPYVVTYKSSILSEYSALMKVLFAGMVYMLTQLAKMLTLATFFPTLEPTSSGAINIVGEVLKTTVDMADLVGIYFIINRTVGKPELKVLIAGVGWAGAQVLFSNFLSFWFGARGLEFDWKYIQMALDANITLVHIIATAALVWTWTRNDLNRTLLPMVTVMLVFSVFRTIIADIIVQLFSLNPWSYLLLKAIMTFVTAALSLQLYVGFTDM</sequence>
<evidence type="ECO:0000256" key="5">
    <source>
        <dbReference type="ARBA" id="ARBA00022824"/>
    </source>
</evidence>
<feature type="transmembrane region" description="Helical" evidence="11">
    <location>
        <begin position="138"/>
        <end position="159"/>
    </location>
</feature>
<feature type="transmembrane region" description="Helical" evidence="11">
    <location>
        <begin position="200"/>
        <end position="222"/>
    </location>
</feature>
<dbReference type="AlphaFoldDB" id="A0A6F9DVJ9"/>
<name>A0A6F9DVJ9_9ASCI</name>
<gene>
    <name evidence="12" type="primary">Tmem147</name>
</gene>
<dbReference type="Pfam" id="PF09767">
    <property type="entry name" value="DUF2053"/>
    <property type="match status" value="1"/>
</dbReference>
<dbReference type="EMBL" id="LR791181">
    <property type="protein sequence ID" value="CAB3267043.1"/>
    <property type="molecule type" value="mRNA"/>
</dbReference>
<evidence type="ECO:0000256" key="9">
    <source>
        <dbReference type="ARBA" id="ARBA00034846"/>
    </source>
</evidence>
<evidence type="ECO:0000256" key="10">
    <source>
        <dbReference type="ARBA" id="ARBA00034899"/>
    </source>
</evidence>
<dbReference type="GO" id="GO:0005886">
    <property type="term" value="C:plasma membrane"/>
    <property type="evidence" value="ECO:0007669"/>
    <property type="project" value="UniProtKB-SubCell"/>
</dbReference>
<keyword evidence="6 11" id="KW-1133">Transmembrane helix</keyword>
<dbReference type="GO" id="GO:0005789">
    <property type="term" value="C:endoplasmic reticulum membrane"/>
    <property type="evidence" value="ECO:0007669"/>
    <property type="project" value="UniProtKB-SubCell"/>
</dbReference>
<dbReference type="PANTHER" id="PTHR12869:SF0">
    <property type="entry name" value="BOS COMPLEX SUBUNIT TMEM147"/>
    <property type="match status" value="1"/>
</dbReference>
<evidence type="ECO:0000256" key="4">
    <source>
        <dbReference type="ARBA" id="ARBA00022692"/>
    </source>
</evidence>
<proteinExistence type="evidence at transcript level"/>
<dbReference type="InterPro" id="IPR019164">
    <property type="entry name" value="TMEM147"/>
</dbReference>
<protein>
    <recommendedName>
        <fullName evidence="9">BOS complex subunit TMEM147</fullName>
    </recommendedName>
    <alternativeName>
        <fullName evidence="10">Transmembrane protein 147</fullName>
    </alternativeName>
</protein>
<keyword evidence="4 11" id="KW-0812">Transmembrane</keyword>
<dbReference type="PANTHER" id="PTHR12869">
    <property type="entry name" value="SMALL SEVEN TRANSMEMBRANE DOMAIN-CONTAINING PROTEIN"/>
    <property type="match status" value="1"/>
</dbReference>
<evidence type="ECO:0000256" key="2">
    <source>
        <dbReference type="ARBA" id="ARBA00004651"/>
    </source>
</evidence>
<feature type="transmembrane region" description="Helical" evidence="11">
    <location>
        <begin position="102"/>
        <end position="126"/>
    </location>
</feature>
<comment type="similarity">
    <text evidence="8">Belongs to the TMEM147 family.</text>
</comment>
<reference evidence="12" key="1">
    <citation type="submission" date="2020-04" db="EMBL/GenBank/DDBJ databases">
        <authorList>
            <person name="Neveu A P."/>
        </authorList>
    </citation>
    <scope>NUCLEOTIDE SEQUENCE</scope>
    <source>
        <tissue evidence="12">Whole embryo</tissue>
    </source>
</reference>
<evidence type="ECO:0000256" key="1">
    <source>
        <dbReference type="ARBA" id="ARBA00004477"/>
    </source>
</evidence>
<comment type="subcellular location">
    <subcellularLocation>
        <location evidence="2">Cell membrane</location>
        <topology evidence="2">Multi-pass membrane protein</topology>
    </subcellularLocation>
    <subcellularLocation>
        <location evidence="1">Endoplasmic reticulum membrane</location>
        <topology evidence="1">Multi-pass membrane protein</topology>
    </subcellularLocation>
</comment>
<evidence type="ECO:0000256" key="7">
    <source>
        <dbReference type="ARBA" id="ARBA00023136"/>
    </source>
</evidence>
<evidence type="ECO:0000256" key="3">
    <source>
        <dbReference type="ARBA" id="ARBA00022475"/>
    </source>
</evidence>
<keyword evidence="5" id="KW-0256">Endoplasmic reticulum</keyword>
<feature type="transmembrane region" description="Helical" evidence="11">
    <location>
        <begin position="171"/>
        <end position="193"/>
    </location>
</feature>
<keyword evidence="7 11" id="KW-0472">Membrane</keyword>
<evidence type="ECO:0000256" key="6">
    <source>
        <dbReference type="ARBA" id="ARBA00022989"/>
    </source>
</evidence>
<feature type="transmembrane region" description="Helical" evidence="11">
    <location>
        <begin position="35"/>
        <end position="57"/>
    </location>
</feature>
<organism evidence="12">
    <name type="scientific">Phallusia mammillata</name>
    <dbReference type="NCBI Taxonomy" id="59560"/>
    <lineage>
        <taxon>Eukaryota</taxon>
        <taxon>Metazoa</taxon>
        <taxon>Chordata</taxon>
        <taxon>Tunicata</taxon>
        <taxon>Ascidiacea</taxon>
        <taxon>Phlebobranchia</taxon>
        <taxon>Ascidiidae</taxon>
        <taxon>Phallusia</taxon>
    </lineage>
</organism>
<evidence type="ECO:0000256" key="11">
    <source>
        <dbReference type="SAM" id="Phobius"/>
    </source>
</evidence>
<keyword evidence="3" id="KW-1003">Cell membrane</keyword>
<evidence type="ECO:0000313" key="12">
    <source>
        <dbReference type="EMBL" id="CAB3267043.1"/>
    </source>
</evidence>
<evidence type="ECO:0000256" key="8">
    <source>
        <dbReference type="ARBA" id="ARBA00034739"/>
    </source>
</evidence>